<dbReference type="InterPro" id="IPR001736">
    <property type="entry name" value="PLipase_D/transphosphatidylase"/>
</dbReference>
<dbReference type="Gene3D" id="3.30.870.10">
    <property type="entry name" value="Endonuclease Chain A"/>
    <property type="match status" value="2"/>
</dbReference>
<evidence type="ECO:0000259" key="1">
    <source>
        <dbReference type="PROSITE" id="PS50035"/>
    </source>
</evidence>
<name>A0A5B0VKH9_9GAMM</name>
<dbReference type="PANTHER" id="PTHR21248">
    <property type="entry name" value="CARDIOLIPIN SYNTHASE"/>
    <property type="match status" value="1"/>
</dbReference>
<protein>
    <submittedName>
        <fullName evidence="2">Phospholipase D family protein</fullName>
    </submittedName>
</protein>
<evidence type="ECO:0000313" key="2">
    <source>
        <dbReference type="EMBL" id="KAA1174491.1"/>
    </source>
</evidence>
<dbReference type="InterPro" id="IPR025202">
    <property type="entry name" value="PLD-like_dom"/>
</dbReference>
<keyword evidence="3" id="KW-1185">Reference proteome</keyword>
<dbReference type="CDD" id="cd09113">
    <property type="entry name" value="PLDc_ymdC_like_2"/>
    <property type="match status" value="1"/>
</dbReference>
<gene>
    <name evidence="2" type="ORF">FWJ25_07910</name>
</gene>
<dbReference type="EMBL" id="VTUU01000003">
    <property type="protein sequence ID" value="KAA1174491.1"/>
    <property type="molecule type" value="Genomic_DNA"/>
</dbReference>
<dbReference type="PROSITE" id="PS50035">
    <property type="entry name" value="PLD"/>
    <property type="match status" value="2"/>
</dbReference>
<feature type="domain" description="PLD phosphodiesterase" evidence="1">
    <location>
        <begin position="167"/>
        <end position="194"/>
    </location>
</feature>
<sequence>MFVRRSVVSLAVFVAFLAVTGCALPALSDRTESYAIPPAQTSDTRIGRAIAEKVISNPGLSGVHPLANPHDAFAARALLAEAADVSMDVQYYIWRDDITGTMLLHSLYRAAERGVRVRLLLDDNGIAGLDQVLAALDRHQSIEVRLFNPFVLRSPKVLGYLTDFRRLNHRMHNKSFTVDNQAAIIGGRNIADEYFGAGQGALFADLDVLTIGSAVEQVSADFDRYWASSSSYPAADILSEPGEQDLQQWLESARSLESTDEALQYVRTLEGSRFLKDLLAGELDYVWAPVDMVSDDPAKALGQAEKDQLLSQQLRKALGDPKRSVTLVSPYFIPTDAGVELFRSLEERGVEVRVLTNSLEANDVAMVHAGYAKYREPLLEAGVEMYELRRIPGNDSAEKTLQSGLRGSSSASLHAKTFAVDGETVFVGSFNFDPRSNHINTELGFVIESAELAQALESVFDEQVKQGAYQVQLDDDGEMAWIAHNGDETERYEHDPGTGPLKRMLVFLFSLLPIESLL</sequence>
<reference evidence="2 3" key="1">
    <citation type="submission" date="2019-08" db="EMBL/GenBank/DDBJ databases">
        <title>Marinobacter ZYF650 sp. nov., a marine bacterium isolated from seawater of the Mariana trench.</title>
        <authorList>
            <person name="Ahmad W."/>
        </authorList>
    </citation>
    <scope>NUCLEOTIDE SEQUENCE [LARGE SCALE GENOMIC DNA]</scope>
    <source>
        <strain evidence="2 3">ZYF650</strain>
    </source>
</reference>
<evidence type="ECO:0000313" key="3">
    <source>
        <dbReference type="Proteomes" id="UP000323161"/>
    </source>
</evidence>
<accession>A0A5B0VKH9</accession>
<comment type="caution">
    <text evidence="2">The sequence shown here is derived from an EMBL/GenBank/DDBJ whole genome shotgun (WGS) entry which is preliminary data.</text>
</comment>
<proteinExistence type="predicted"/>
<feature type="domain" description="PLD phosphodiesterase" evidence="1">
    <location>
        <begin position="409"/>
        <end position="436"/>
    </location>
</feature>
<dbReference type="GO" id="GO:0032049">
    <property type="term" value="P:cardiolipin biosynthetic process"/>
    <property type="evidence" value="ECO:0007669"/>
    <property type="project" value="UniProtKB-ARBA"/>
</dbReference>
<dbReference type="SMART" id="SM00155">
    <property type="entry name" value="PLDc"/>
    <property type="match status" value="2"/>
</dbReference>
<dbReference type="Pfam" id="PF13091">
    <property type="entry name" value="PLDc_2"/>
    <property type="match status" value="2"/>
</dbReference>
<dbReference type="PROSITE" id="PS51257">
    <property type="entry name" value="PROKAR_LIPOPROTEIN"/>
    <property type="match status" value="1"/>
</dbReference>
<dbReference type="Proteomes" id="UP000323161">
    <property type="component" value="Unassembled WGS sequence"/>
</dbReference>
<dbReference type="AlphaFoldDB" id="A0A5B0VKH9"/>
<dbReference type="SUPFAM" id="SSF56024">
    <property type="entry name" value="Phospholipase D/nuclease"/>
    <property type="match status" value="2"/>
</dbReference>
<dbReference type="PANTHER" id="PTHR21248:SF12">
    <property type="entry name" value="CARDIOLIPIN SYNTHASE C"/>
    <property type="match status" value="1"/>
</dbReference>
<dbReference type="CDD" id="cd09111">
    <property type="entry name" value="PLDc_ymdC_like_1"/>
    <property type="match status" value="1"/>
</dbReference>
<organism evidence="2 3">
    <name type="scientific">Marinobacter salinexigens</name>
    <dbReference type="NCBI Taxonomy" id="2919747"/>
    <lineage>
        <taxon>Bacteria</taxon>
        <taxon>Pseudomonadati</taxon>
        <taxon>Pseudomonadota</taxon>
        <taxon>Gammaproteobacteria</taxon>
        <taxon>Pseudomonadales</taxon>
        <taxon>Marinobacteraceae</taxon>
        <taxon>Marinobacter</taxon>
    </lineage>
</organism>
<dbReference type="GO" id="GO:0030572">
    <property type="term" value="F:phosphatidyltransferase activity"/>
    <property type="evidence" value="ECO:0007669"/>
    <property type="project" value="UniProtKB-ARBA"/>
</dbReference>